<protein>
    <submittedName>
        <fullName evidence="6">Lactaldehyde dehydrogenase / glycolaldehyde dehydrogenase</fullName>
    </submittedName>
</protein>
<reference evidence="7" key="1">
    <citation type="submission" date="2016-10" db="EMBL/GenBank/DDBJ databases">
        <authorList>
            <person name="Varghese N."/>
        </authorList>
    </citation>
    <scope>NUCLEOTIDE SEQUENCE [LARGE SCALE GENOMIC DNA]</scope>
    <source>
        <strain evidence="7">DSM 21843</strain>
    </source>
</reference>
<dbReference type="InterPro" id="IPR015590">
    <property type="entry name" value="Aldehyde_DH_dom"/>
</dbReference>
<evidence type="ECO:0000256" key="4">
    <source>
        <dbReference type="RuleBase" id="RU003345"/>
    </source>
</evidence>
<dbReference type="InterPro" id="IPR016161">
    <property type="entry name" value="Ald_DH/histidinol_DH"/>
</dbReference>
<evidence type="ECO:0000256" key="3">
    <source>
        <dbReference type="PROSITE-ProRule" id="PRU10007"/>
    </source>
</evidence>
<dbReference type="FunFam" id="3.40.605.10:FF:000007">
    <property type="entry name" value="NAD/NADP-dependent betaine aldehyde dehydrogenase"/>
    <property type="match status" value="1"/>
</dbReference>
<gene>
    <name evidence="6" type="ORF">SAMN02910314_00442</name>
</gene>
<evidence type="ECO:0000256" key="1">
    <source>
        <dbReference type="ARBA" id="ARBA00009986"/>
    </source>
</evidence>
<dbReference type="GO" id="GO:0016620">
    <property type="term" value="F:oxidoreductase activity, acting on the aldehyde or oxo group of donors, NAD or NADP as acceptor"/>
    <property type="evidence" value="ECO:0007669"/>
    <property type="project" value="InterPro"/>
</dbReference>
<dbReference type="PROSITE" id="PS00070">
    <property type="entry name" value="ALDEHYDE_DEHYDR_CYS"/>
    <property type="match status" value="1"/>
</dbReference>
<dbReference type="STRING" id="79604.AAY81_08105"/>
<dbReference type="NCBIfam" id="NF007497">
    <property type="entry name" value="PRK10090.1"/>
    <property type="match status" value="1"/>
</dbReference>
<name>A0A172RZD4_9ACTN</name>
<dbReference type="EMBL" id="FOEC01000002">
    <property type="protein sequence ID" value="SEO52340.1"/>
    <property type="molecule type" value="Genomic_DNA"/>
</dbReference>
<dbReference type="CDD" id="cd07088">
    <property type="entry name" value="ALDH_LactADH-AldA"/>
    <property type="match status" value="1"/>
</dbReference>
<dbReference type="PATRIC" id="fig|79604.3.peg.1628"/>
<dbReference type="Gene3D" id="3.40.309.10">
    <property type="entry name" value="Aldehyde Dehydrogenase, Chain A, domain 2"/>
    <property type="match status" value="1"/>
</dbReference>
<feature type="active site" evidence="3">
    <location>
        <position position="248"/>
    </location>
</feature>
<dbReference type="AlphaFoldDB" id="A0A172RZD4"/>
<dbReference type="Gene3D" id="3.40.605.10">
    <property type="entry name" value="Aldehyde Dehydrogenase, Chain A, domain 1"/>
    <property type="match status" value="1"/>
</dbReference>
<dbReference type="InterPro" id="IPR029510">
    <property type="entry name" value="Ald_DH_CS_GLU"/>
</dbReference>
<dbReference type="FunFam" id="3.40.309.10:FF:000009">
    <property type="entry name" value="Aldehyde dehydrogenase A"/>
    <property type="match status" value="1"/>
</dbReference>
<dbReference type="OrthoDB" id="6882680at2"/>
<organism evidence="6 7">
    <name type="scientific">Denitrobacterium detoxificans</name>
    <dbReference type="NCBI Taxonomy" id="79604"/>
    <lineage>
        <taxon>Bacteria</taxon>
        <taxon>Bacillati</taxon>
        <taxon>Actinomycetota</taxon>
        <taxon>Coriobacteriia</taxon>
        <taxon>Eggerthellales</taxon>
        <taxon>Eggerthellaceae</taxon>
        <taxon>Denitrobacterium</taxon>
    </lineage>
</organism>
<dbReference type="PROSITE" id="PS00687">
    <property type="entry name" value="ALDEHYDE_DEHYDR_GLU"/>
    <property type="match status" value="1"/>
</dbReference>
<evidence type="ECO:0000313" key="6">
    <source>
        <dbReference type="EMBL" id="SEO52340.1"/>
    </source>
</evidence>
<feature type="domain" description="Aldehyde dehydrogenase" evidence="5">
    <location>
        <begin position="13"/>
        <end position="470"/>
    </location>
</feature>
<dbReference type="KEGG" id="ddt:AAY81_08105"/>
<evidence type="ECO:0000313" key="7">
    <source>
        <dbReference type="Proteomes" id="UP000182975"/>
    </source>
</evidence>
<accession>A0A172RZD4</accession>
<dbReference type="InterPro" id="IPR016162">
    <property type="entry name" value="Ald_DH_N"/>
</dbReference>
<dbReference type="InterPro" id="IPR016160">
    <property type="entry name" value="Ald_DH_CS_CYS"/>
</dbReference>
<sequence>MKQYQLFINGAFVPNGSREMADVINPATEEVIGQVPKATEADVAAAVDAAYEAQKSWGKLPAVERANYLFELAQLVEDNQELFAQTNTAEMGKRICESRDEAGWLAEYLRFYARQARHIKGEIITSDRPNENIFLYKKPIGVCAGIMPWNFPLFLIGRKVAPALVAGDTVVLKPSSDSPMGCYEFAKLVEQSSLPAGVINVVSGGGALVGNALSGNEKVALVTMTGSTPVGKQIMKNAADHVARVSLELGGKAPVIVMADCDLDATIENIFNSRFLNCGQVCNAAERVYVQAPIYDEFVAKMTERIARATYGDPLDDSVDMGPMVNRRQVEIVMDLVNSAKEEGAKIVVGGNAPTDKKGYWMEPTLIVDCKHEMRVMTEEIFGPVLPVAKFETLDEAIEMANDSTYGLTSSIHTTDHDTVMRALNEINFGEIYVNREHFEAFQGFHAGVRQSGLGGDDGEHGLEEFLETHVAYVDWK</sequence>
<dbReference type="SUPFAM" id="SSF53720">
    <property type="entry name" value="ALDH-like"/>
    <property type="match status" value="1"/>
</dbReference>
<comment type="similarity">
    <text evidence="1 4">Belongs to the aldehyde dehydrogenase family.</text>
</comment>
<proteinExistence type="inferred from homology"/>
<dbReference type="RefSeq" id="WP_066663753.1">
    <property type="nucleotide sequence ID" value="NZ_CP011402.1"/>
</dbReference>
<dbReference type="PANTHER" id="PTHR11699">
    <property type="entry name" value="ALDEHYDE DEHYDROGENASE-RELATED"/>
    <property type="match status" value="1"/>
</dbReference>
<evidence type="ECO:0000256" key="2">
    <source>
        <dbReference type="ARBA" id="ARBA00023002"/>
    </source>
</evidence>
<dbReference type="InterPro" id="IPR016163">
    <property type="entry name" value="Ald_DH_C"/>
</dbReference>
<dbReference type="Pfam" id="PF00171">
    <property type="entry name" value="Aldedh"/>
    <property type="match status" value="1"/>
</dbReference>
<evidence type="ECO:0000259" key="5">
    <source>
        <dbReference type="Pfam" id="PF00171"/>
    </source>
</evidence>
<dbReference type="Proteomes" id="UP000182975">
    <property type="component" value="Unassembled WGS sequence"/>
</dbReference>
<keyword evidence="2 4" id="KW-0560">Oxidoreductase</keyword>
<keyword evidence="7" id="KW-1185">Reference proteome</keyword>